<sequence>MAVSLGGVMNPYPSKSSDEDIVAYTTSSIWSEFEADFSQTYSQDWSPTYNFDHCPCCSLRPIDDLIAEAQEVSQFPSRCYTTSEYSGFRASTRAQQRKRKIRENNGGCNSYRCRKMEQAQQDIRNLKRKREALKWAIRESQIKTPCLAAKSGRRTRHCLVTWDMSVEEELDDSKRQTETTTYDHAETLAKEEPSVDPDENLGEWCMVSSADATVVSELNLHHRETDTPGLVVSEQGDSQKRLWQIIARLYTCNTMIERESMTHKVTREDVRIYEGEQDVVSTRREIQDGWDLVSVASVEV</sequence>
<comment type="caution">
    <text evidence="2">The sequence shown here is derived from an EMBL/GenBank/DDBJ whole genome shotgun (WGS) entry which is preliminary data.</text>
</comment>
<name>A0A8K0QSH6_9PLEO</name>
<gene>
    <name evidence="2" type="ORF">FB567DRAFT_540228</name>
</gene>
<dbReference type="Proteomes" id="UP000813461">
    <property type="component" value="Unassembled WGS sequence"/>
</dbReference>
<feature type="coiled-coil region" evidence="1">
    <location>
        <begin position="116"/>
        <end position="143"/>
    </location>
</feature>
<evidence type="ECO:0000313" key="3">
    <source>
        <dbReference type="Proteomes" id="UP000813461"/>
    </source>
</evidence>
<reference evidence="2" key="1">
    <citation type="journal article" date="2021" name="Nat. Commun.">
        <title>Genetic determinants of endophytism in the Arabidopsis root mycobiome.</title>
        <authorList>
            <person name="Mesny F."/>
            <person name="Miyauchi S."/>
            <person name="Thiergart T."/>
            <person name="Pickel B."/>
            <person name="Atanasova L."/>
            <person name="Karlsson M."/>
            <person name="Huettel B."/>
            <person name="Barry K.W."/>
            <person name="Haridas S."/>
            <person name="Chen C."/>
            <person name="Bauer D."/>
            <person name="Andreopoulos W."/>
            <person name="Pangilinan J."/>
            <person name="LaButti K."/>
            <person name="Riley R."/>
            <person name="Lipzen A."/>
            <person name="Clum A."/>
            <person name="Drula E."/>
            <person name="Henrissat B."/>
            <person name="Kohler A."/>
            <person name="Grigoriev I.V."/>
            <person name="Martin F.M."/>
            <person name="Hacquard S."/>
        </authorList>
    </citation>
    <scope>NUCLEOTIDE SEQUENCE</scope>
    <source>
        <strain evidence="2">MPI-SDFR-AT-0120</strain>
    </source>
</reference>
<dbReference type="EMBL" id="JAGMVJ010000029">
    <property type="protein sequence ID" value="KAH7069488.1"/>
    <property type="molecule type" value="Genomic_DNA"/>
</dbReference>
<protein>
    <submittedName>
        <fullName evidence="2">Uncharacterized protein</fullName>
    </submittedName>
</protein>
<dbReference type="AlphaFoldDB" id="A0A8K0QSH6"/>
<accession>A0A8K0QSH6</accession>
<organism evidence="2 3">
    <name type="scientific">Paraphoma chrysanthemicola</name>
    <dbReference type="NCBI Taxonomy" id="798071"/>
    <lineage>
        <taxon>Eukaryota</taxon>
        <taxon>Fungi</taxon>
        <taxon>Dikarya</taxon>
        <taxon>Ascomycota</taxon>
        <taxon>Pezizomycotina</taxon>
        <taxon>Dothideomycetes</taxon>
        <taxon>Pleosporomycetidae</taxon>
        <taxon>Pleosporales</taxon>
        <taxon>Pleosporineae</taxon>
        <taxon>Phaeosphaeriaceae</taxon>
        <taxon>Paraphoma</taxon>
    </lineage>
</organism>
<dbReference type="OrthoDB" id="5423564at2759"/>
<keyword evidence="3" id="KW-1185">Reference proteome</keyword>
<evidence type="ECO:0000313" key="2">
    <source>
        <dbReference type="EMBL" id="KAH7069488.1"/>
    </source>
</evidence>
<keyword evidence="1" id="KW-0175">Coiled coil</keyword>
<evidence type="ECO:0000256" key="1">
    <source>
        <dbReference type="SAM" id="Coils"/>
    </source>
</evidence>
<proteinExistence type="predicted"/>